<sequence>MIAAHPPSVSRSKWEIPIPIFPSTSLQMLLFARQGAGLPEREPWCARVAILPSTTVSPYSASTVAVAGKTDRAADRAEGLLLKKICFEFISNSFLPIGQNFSSYLKLIFYQHASRMRVLIIPEMGFL</sequence>
<comment type="caution">
    <text evidence="1">The sequence shown here is derived from an EMBL/GenBank/DDBJ whole genome shotgun (WGS) entry which is preliminary data.</text>
</comment>
<protein>
    <submittedName>
        <fullName evidence="1">Uncharacterized protein</fullName>
    </submittedName>
</protein>
<reference evidence="1 2" key="1">
    <citation type="journal article" date="2016" name="Nat. Commun.">
        <title>Thousands of microbial genomes shed light on interconnected biogeochemical processes in an aquifer system.</title>
        <authorList>
            <person name="Anantharaman K."/>
            <person name="Brown C.T."/>
            <person name="Hug L.A."/>
            <person name="Sharon I."/>
            <person name="Castelle C.J."/>
            <person name="Probst A.J."/>
            <person name="Thomas B.C."/>
            <person name="Singh A."/>
            <person name="Wilkins M.J."/>
            <person name="Karaoz U."/>
            <person name="Brodie E.L."/>
            <person name="Williams K.H."/>
            <person name="Hubbard S.S."/>
            <person name="Banfield J.F."/>
        </authorList>
    </citation>
    <scope>NUCLEOTIDE SEQUENCE [LARGE SCALE GENOMIC DNA]</scope>
</reference>
<dbReference type="Proteomes" id="UP000178323">
    <property type="component" value="Unassembled WGS sequence"/>
</dbReference>
<gene>
    <name evidence="1" type="ORF">A2Y83_03575</name>
</gene>
<dbReference type="AlphaFoldDB" id="A0A1F5S7D7"/>
<evidence type="ECO:0000313" key="2">
    <source>
        <dbReference type="Proteomes" id="UP000178323"/>
    </source>
</evidence>
<dbReference type="EMBL" id="MFFS01000037">
    <property type="protein sequence ID" value="OGF22191.1"/>
    <property type="molecule type" value="Genomic_DNA"/>
</dbReference>
<name>A0A1F5S7D7_9BACT</name>
<dbReference type="STRING" id="1797985.A2Y83_03575"/>
<accession>A0A1F5S7D7</accession>
<evidence type="ECO:0000313" key="1">
    <source>
        <dbReference type="EMBL" id="OGF22191.1"/>
    </source>
</evidence>
<proteinExistence type="predicted"/>
<organism evidence="1 2">
    <name type="scientific">Candidatus Falkowbacteria bacterium RBG_13_39_14</name>
    <dbReference type="NCBI Taxonomy" id="1797985"/>
    <lineage>
        <taxon>Bacteria</taxon>
        <taxon>Candidatus Falkowiibacteriota</taxon>
    </lineage>
</organism>